<sequence>MILEGDVVLLLDLVRSGKQSESVLLINKMLSVDETSLIESLDSLITDMKDHDVFNSANIEAKVELANVVVFKCKNALEQLTYLKVKGSEAAEKTLNLAEKAQKSLDDLSVSPDDAIKVDLIKADILDLILSQTHHDLSDQVLTKLVDFVEHFEILLAQIIDLNLAQSVSSGLGPSVTTSEKELACDGQDDIDELFASNVGG</sequence>
<protein>
    <submittedName>
        <fullName evidence="1">Protein phosphatase CheZ</fullName>
        <ecNumber evidence="1">3.6.1.-</ecNumber>
    </submittedName>
</protein>
<dbReference type="GO" id="GO:0016787">
    <property type="term" value="F:hydrolase activity"/>
    <property type="evidence" value="ECO:0007669"/>
    <property type="project" value="UniProtKB-KW"/>
</dbReference>
<dbReference type="SUPFAM" id="SSF75708">
    <property type="entry name" value="Chemotaxis phosphatase CheZ"/>
    <property type="match status" value="1"/>
</dbReference>
<keyword evidence="2" id="KW-1185">Reference proteome</keyword>
<dbReference type="Proteomes" id="UP001177212">
    <property type="component" value="Unassembled WGS sequence"/>
</dbReference>
<reference evidence="1" key="1">
    <citation type="submission" date="2023-07" db="EMBL/GenBank/DDBJ databases">
        <title>Genome content predicts the carbon catabolic preferences of heterotrophic bacteria.</title>
        <authorList>
            <person name="Gralka M."/>
        </authorList>
    </citation>
    <scope>NUCLEOTIDE SEQUENCE</scope>
    <source>
        <strain evidence="1">4G09</strain>
    </source>
</reference>
<evidence type="ECO:0000313" key="2">
    <source>
        <dbReference type="Proteomes" id="UP001177212"/>
    </source>
</evidence>
<keyword evidence="1" id="KW-0378">Hydrolase</keyword>
<accession>A0ABT9FCF8</accession>
<dbReference type="EMBL" id="JAUYVT010000004">
    <property type="protein sequence ID" value="MDP2564320.1"/>
    <property type="molecule type" value="Genomic_DNA"/>
</dbReference>
<proteinExistence type="predicted"/>
<gene>
    <name evidence="1" type="ORF">Q8W34_06720</name>
</gene>
<organism evidence="1 2">
    <name type="scientific">Pseudoalteromonas marina</name>
    <dbReference type="NCBI Taxonomy" id="267375"/>
    <lineage>
        <taxon>Bacteria</taxon>
        <taxon>Pseudomonadati</taxon>
        <taxon>Pseudomonadota</taxon>
        <taxon>Gammaproteobacteria</taxon>
        <taxon>Alteromonadales</taxon>
        <taxon>Pseudoalteromonadaceae</taxon>
        <taxon>Pseudoalteromonas</taxon>
    </lineage>
</organism>
<dbReference type="RefSeq" id="WP_305471601.1">
    <property type="nucleotide sequence ID" value="NZ_JAUYVT010000004.1"/>
</dbReference>
<dbReference type="EC" id="3.6.1.-" evidence="1"/>
<comment type="caution">
    <text evidence="1">The sequence shown here is derived from an EMBL/GenBank/DDBJ whole genome shotgun (WGS) entry which is preliminary data.</text>
</comment>
<name>A0ABT9FCF8_9GAMM</name>
<evidence type="ECO:0000313" key="1">
    <source>
        <dbReference type="EMBL" id="MDP2564320.1"/>
    </source>
</evidence>